<evidence type="ECO:0000256" key="4">
    <source>
        <dbReference type="HAMAP-Rule" id="MF_01411"/>
    </source>
</evidence>
<dbReference type="AlphaFoldDB" id="A0A0R0CZN0"/>
<dbReference type="HAMAP" id="MF_01411">
    <property type="entry name" value="LPS_assembly_LptD"/>
    <property type="match status" value="1"/>
</dbReference>
<evidence type="ECO:0000313" key="9">
    <source>
        <dbReference type="Proteomes" id="UP000052052"/>
    </source>
</evidence>
<keyword evidence="3 4" id="KW-0998">Cell outer membrane</keyword>
<dbReference type="InterPro" id="IPR020889">
    <property type="entry name" value="LipoPS_assembly_LptD"/>
</dbReference>
<dbReference type="Pfam" id="PF04453">
    <property type="entry name" value="LptD"/>
    <property type="match status" value="1"/>
</dbReference>
<comment type="similarity">
    <text evidence="4">Belongs to the LptD family.</text>
</comment>
<proteinExistence type="inferred from homology"/>
<comment type="caution">
    <text evidence="4">Lacks conserved residue(s) required for the propagation of feature annotation.</text>
</comment>
<evidence type="ECO:0000256" key="1">
    <source>
        <dbReference type="ARBA" id="ARBA00022729"/>
    </source>
</evidence>
<comment type="caution">
    <text evidence="8">The sequence shown here is derived from an EMBL/GenBank/DDBJ whole genome shotgun (WGS) entry which is preliminary data.</text>
</comment>
<dbReference type="RefSeq" id="WP_057657143.1">
    <property type="nucleotide sequence ID" value="NZ_LDJL01000003.1"/>
</dbReference>
<comment type="subcellular location">
    <subcellularLocation>
        <location evidence="4">Cell outer membrane</location>
    </subcellularLocation>
</comment>
<dbReference type="InterPro" id="IPR005653">
    <property type="entry name" value="OstA-like_N"/>
</dbReference>
<dbReference type="InterPro" id="IPR050218">
    <property type="entry name" value="LptD"/>
</dbReference>
<dbReference type="STRING" id="344882.ABB29_02980"/>
<protein>
    <recommendedName>
        <fullName evidence="4">LPS-assembly protein LptD</fullName>
    </recommendedName>
</protein>
<evidence type="ECO:0000313" key="8">
    <source>
        <dbReference type="EMBL" id="KRG71236.1"/>
    </source>
</evidence>
<evidence type="ECO:0000256" key="3">
    <source>
        <dbReference type="ARBA" id="ARBA00023237"/>
    </source>
</evidence>
<dbReference type="PATRIC" id="fig|344882.3.peg.1918"/>
<dbReference type="PANTHER" id="PTHR30189:SF1">
    <property type="entry name" value="LPS-ASSEMBLY PROTEIN LPTD"/>
    <property type="match status" value="1"/>
</dbReference>
<dbReference type="GO" id="GO:0009279">
    <property type="term" value="C:cell outer membrane"/>
    <property type="evidence" value="ECO:0007669"/>
    <property type="project" value="UniProtKB-SubCell"/>
</dbReference>
<feature type="signal peptide" evidence="4">
    <location>
        <begin position="1"/>
        <end position="31"/>
    </location>
</feature>
<evidence type="ECO:0000256" key="5">
    <source>
        <dbReference type="SAM" id="MobiDB-lite"/>
    </source>
</evidence>
<gene>
    <name evidence="4" type="primary">lptD</name>
    <name evidence="8" type="ORF">ABB29_02980</name>
</gene>
<name>A0A0R0CZN0_9GAMM</name>
<organism evidence="8 9">
    <name type="scientific">Pseudoxanthomonas dokdonensis</name>
    <dbReference type="NCBI Taxonomy" id="344882"/>
    <lineage>
        <taxon>Bacteria</taxon>
        <taxon>Pseudomonadati</taxon>
        <taxon>Pseudomonadota</taxon>
        <taxon>Gammaproteobacteria</taxon>
        <taxon>Lysobacterales</taxon>
        <taxon>Lysobacteraceae</taxon>
        <taxon>Pseudoxanthomonas</taxon>
    </lineage>
</organism>
<evidence type="ECO:0000256" key="2">
    <source>
        <dbReference type="ARBA" id="ARBA00023136"/>
    </source>
</evidence>
<keyword evidence="9" id="KW-1185">Reference proteome</keyword>
<dbReference type="Pfam" id="PF03968">
    <property type="entry name" value="LptD_N"/>
    <property type="match status" value="1"/>
</dbReference>
<comment type="subunit">
    <text evidence="4">Component of the lipopolysaccharide transport and assembly complex. Interacts with LptE and LptA.</text>
</comment>
<dbReference type="GO" id="GO:0043165">
    <property type="term" value="P:Gram-negative-bacterium-type cell outer membrane assembly"/>
    <property type="evidence" value="ECO:0007669"/>
    <property type="project" value="UniProtKB-UniRule"/>
</dbReference>
<dbReference type="GO" id="GO:1990351">
    <property type="term" value="C:transporter complex"/>
    <property type="evidence" value="ECO:0007669"/>
    <property type="project" value="TreeGrafter"/>
</dbReference>
<sequence precursor="true">MNSPRARYRVHPALRLLPLPLSIALCLPALADDKPESWALCPINEPIPAFAGTAEPDPENGTPMEQREARAEQATTIDGDHMGGNRDNLEYQGNVALRRGDQFLGADNLAFNQEDNTYVADGNVRYQDSGIRLIAESARGNQDQDNHQIDNVRYQLVSRRGNGGADRIEMNGPEGNMYHSTYSTCDPDDRWWELRARRIEVNTDTGWGVARASTIRLGNVPIMFVPWVKFPIDDRRHTGLLYPAIGLSGRNGFDYEQPIYLNLAPNYDATLSPRYMSERGTSLGAEFRYMYRGGRGIIEGNYMPSDDLLQEHWNDFADGSNPPTPNKLANTPDPGDSRGMLRYSGYHNLDEHWQARANLTWLSDPRYTEDFGNSIAGLATTSTTSTIGLYGNGLGWTAGIMADTWQLTDYTTSELSLPYNRLPRLYANWDRPFGPWLKAGVYAEAVNFQHNERDDGSRIDIKPYISMPLQGASWFVTPTLAWRQTSYRLDPELADQRALISANRYVAENGGSVTPELVARLRDESPSRNMPIGSLDAGLFFDRETKFGGTSYLHTLEPRLFYLNVPYRDQSAIPVFDTRAFTYSWGQMFRDNRYTSADRQADANQLTLALSTRFLRESDGFERLSASIGQITYFEDSRVTLDGESPIEKGKSAWVADANWAPSDRWTIGAAYQYDPKYHREDLASVRARYLVGSDGVVNLSYRRRYEQFEQGDFSFLYPITPSWSVVGRYYYSFSGKTPDDDNKLLEGIAGVQWDSCCLAVRALVRRYVRNREGEMNNSFQVEFVLKGLGSAGQNTERTLRRGILGYYRDDLYLVPPSNTTVDPDDDIYDVPDMNL</sequence>
<evidence type="ECO:0000259" key="7">
    <source>
        <dbReference type="Pfam" id="PF04453"/>
    </source>
</evidence>
<feature type="chain" id="PRO_5008995064" description="LPS-assembly protein LptD" evidence="4">
    <location>
        <begin position="32"/>
        <end position="836"/>
    </location>
</feature>
<dbReference type="PANTHER" id="PTHR30189">
    <property type="entry name" value="LPS-ASSEMBLY PROTEIN"/>
    <property type="match status" value="1"/>
</dbReference>
<dbReference type="InterPro" id="IPR007543">
    <property type="entry name" value="LptD_C"/>
</dbReference>
<keyword evidence="1 4" id="KW-0732">Signal</keyword>
<evidence type="ECO:0000259" key="6">
    <source>
        <dbReference type="Pfam" id="PF03968"/>
    </source>
</evidence>
<accession>A0A0R0CZN0</accession>
<feature type="domain" description="LptD C-terminal" evidence="7">
    <location>
        <begin position="337"/>
        <end position="724"/>
    </location>
</feature>
<feature type="domain" description="Organic solvent tolerance-like N-terminal" evidence="6">
    <location>
        <begin position="85"/>
        <end position="206"/>
    </location>
</feature>
<dbReference type="GO" id="GO:0015920">
    <property type="term" value="P:lipopolysaccharide transport"/>
    <property type="evidence" value="ECO:0007669"/>
    <property type="project" value="InterPro"/>
</dbReference>
<comment type="function">
    <text evidence="4">Together with LptE, is involved in the assembly of lipopolysaccharide (LPS) at the surface of the outer membrane.</text>
</comment>
<dbReference type="Proteomes" id="UP000052052">
    <property type="component" value="Unassembled WGS sequence"/>
</dbReference>
<reference evidence="8 9" key="1">
    <citation type="submission" date="2015-05" db="EMBL/GenBank/DDBJ databases">
        <title>Genome sequencing and analysis of members of genus Stenotrophomonas.</title>
        <authorList>
            <person name="Patil P.P."/>
            <person name="Midha S."/>
            <person name="Patil P.B."/>
        </authorList>
    </citation>
    <scope>NUCLEOTIDE SEQUENCE [LARGE SCALE GENOMIC DNA]</scope>
    <source>
        <strain evidence="8 9">DSM 21858</strain>
    </source>
</reference>
<feature type="region of interest" description="Disordered" evidence="5">
    <location>
        <begin position="315"/>
        <end position="337"/>
    </location>
</feature>
<dbReference type="EMBL" id="LDJL01000003">
    <property type="protein sequence ID" value="KRG71236.1"/>
    <property type="molecule type" value="Genomic_DNA"/>
</dbReference>
<keyword evidence="2 4" id="KW-0472">Membrane</keyword>